<keyword evidence="3 6" id="KW-0274">FAD</keyword>
<evidence type="ECO:0000256" key="1">
    <source>
        <dbReference type="ARBA" id="ARBA00008040"/>
    </source>
</evidence>
<keyword evidence="2 6" id="KW-0285">Flavoprotein</keyword>
<dbReference type="FunFam" id="3.90.700.10:FF:000007">
    <property type="entry name" value="NADH-dependent fumarate reductase"/>
    <property type="match status" value="1"/>
</dbReference>
<keyword evidence="4 6" id="KW-0560">Oxidoreductase</keyword>
<evidence type="ECO:0000256" key="6">
    <source>
        <dbReference type="RuleBase" id="RU366062"/>
    </source>
</evidence>
<reference evidence="8 9" key="1">
    <citation type="submission" date="2020-12" db="EMBL/GenBank/DDBJ databases">
        <title>Metabolic potential, ecology and presence of endohyphal bacteria is reflected in genomic diversity of Mucoromycotina.</title>
        <authorList>
            <person name="Muszewska A."/>
            <person name="Okrasinska A."/>
            <person name="Steczkiewicz K."/>
            <person name="Drgas O."/>
            <person name="Orlowska M."/>
            <person name="Perlinska-Lenart U."/>
            <person name="Aleksandrzak-Piekarczyk T."/>
            <person name="Szatraj K."/>
            <person name="Zielenkiewicz U."/>
            <person name="Pilsyk S."/>
            <person name="Malc E."/>
            <person name="Mieczkowski P."/>
            <person name="Kruszewska J.S."/>
            <person name="Biernat P."/>
            <person name="Pawlowska J."/>
        </authorList>
    </citation>
    <scope>NUCLEOTIDE SEQUENCE [LARGE SCALE GENOMIC DNA]</scope>
    <source>
        <strain evidence="8 9">CBS 142.35</strain>
    </source>
</reference>
<organism evidence="8 9">
    <name type="scientific">Circinella minor</name>
    <dbReference type="NCBI Taxonomy" id="1195481"/>
    <lineage>
        <taxon>Eukaryota</taxon>
        <taxon>Fungi</taxon>
        <taxon>Fungi incertae sedis</taxon>
        <taxon>Mucoromycota</taxon>
        <taxon>Mucoromycotina</taxon>
        <taxon>Mucoromycetes</taxon>
        <taxon>Mucorales</taxon>
        <taxon>Lichtheimiaceae</taxon>
        <taxon>Circinella</taxon>
    </lineage>
</organism>
<comment type="caution">
    <text evidence="8">The sequence shown here is derived from an EMBL/GenBank/DDBJ whole genome shotgun (WGS) entry which is preliminary data.</text>
</comment>
<comment type="similarity">
    <text evidence="1 6">Belongs to the FAD-dependent oxidoreductase 2 family. FRD/SDH subfamily.</text>
</comment>
<evidence type="ECO:0000313" key="8">
    <source>
        <dbReference type="EMBL" id="KAG2225739.1"/>
    </source>
</evidence>
<protein>
    <recommendedName>
        <fullName evidence="6">Fumarate reductase</fullName>
        <ecNumber evidence="6">1.3.1.6</ecNumber>
    </recommendedName>
</protein>
<dbReference type="GO" id="GO:0016156">
    <property type="term" value="F:fumarate reductase (NADH) activity"/>
    <property type="evidence" value="ECO:0007669"/>
    <property type="project" value="UniProtKB-EC"/>
</dbReference>
<comment type="cofactor">
    <cofactor evidence="6">
        <name>FAD</name>
        <dbReference type="ChEBI" id="CHEBI:57692"/>
    </cofactor>
    <text evidence="6">Binds 1 FAD per monomer.</text>
</comment>
<dbReference type="InterPro" id="IPR003953">
    <property type="entry name" value="FAD-dep_OxRdtase_2_FAD-bd"/>
</dbReference>
<dbReference type="Pfam" id="PF00890">
    <property type="entry name" value="FAD_binding_2"/>
    <property type="match status" value="1"/>
</dbReference>
<evidence type="ECO:0000256" key="5">
    <source>
        <dbReference type="ARBA" id="ARBA00050832"/>
    </source>
</evidence>
<dbReference type="InterPro" id="IPR027477">
    <property type="entry name" value="Succ_DH/fumarate_Rdtase_cat_sf"/>
</dbReference>
<dbReference type="EMBL" id="JAEPRB010000024">
    <property type="protein sequence ID" value="KAG2225739.1"/>
    <property type="molecule type" value="Genomic_DNA"/>
</dbReference>
<name>A0A8H7SAE3_9FUNG</name>
<dbReference type="SUPFAM" id="SSF51905">
    <property type="entry name" value="FAD/NAD(P)-binding domain"/>
    <property type="match status" value="1"/>
</dbReference>
<dbReference type="GO" id="GO:0006412">
    <property type="term" value="P:translation"/>
    <property type="evidence" value="ECO:0007669"/>
    <property type="project" value="InterPro"/>
</dbReference>
<sequence>MRFVSALFLLISILLYRYYNHSYFTNNDMSCKSFSPIIVVGGGLAGLCATIEAATLDPSVKVILVDKEANIGGNSAKATSGINAMTEVGDSLDAFEKDTLESGSGLSNIDLVHKLVYESEESLAWLKLQDPTLDLGLVSQCGGHTHPRTHRCPPIDGRPVPVGFRTITALKNRTAQLSNVEIWTNTRVTHIKPEEKRVQVVKEGEPLDLSVSAIVLTSGGFAGQTHELQQPEGIKTLLSEYAPQLVNTATTNGPWANGDGVRLGVEAGAATKDMDQIQVHPTGFVDPNNPNSGSKFLAPEALRAYGAVMLNAEGHRFGDELARRDVLTKSIFDANSRGKGRLPPDYASAYLVMTEPMIEHFGKATADFYAKKGLFVQCEGLEELAKYLQVDQAQLKDEFARYDMHVVERKNDTSVNMVPDSFNKTVFPYPITYDGTYWVAIITPCVHYTMGGLAIDIEASVLSSKTHEHVPGLFAAGEVTSGVHGHNRLAGNSLLECVVYGRTAGRSAVLYATDN</sequence>
<dbReference type="Gene3D" id="3.50.50.60">
    <property type="entry name" value="FAD/NAD(P)-binding domain"/>
    <property type="match status" value="1"/>
</dbReference>
<evidence type="ECO:0000256" key="4">
    <source>
        <dbReference type="ARBA" id="ARBA00023002"/>
    </source>
</evidence>
<dbReference type="SUPFAM" id="SSF56425">
    <property type="entry name" value="Succinate dehydrogenase/fumarate reductase flavoprotein, catalytic domain"/>
    <property type="match status" value="1"/>
</dbReference>
<dbReference type="EC" id="1.3.1.6" evidence="6"/>
<dbReference type="GO" id="GO:0003735">
    <property type="term" value="F:structural constituent of ribosome"/>
    <property type="evidence" value="ECO:0007669"/>
    <property type="project" value="InterPro"/>
</dbReference>
<evidence type="ECO:0000256" key="2">
    <source>
        <dbReference type="ARBA" id="ARBA00022630"/>
    </source>
</evidence>
<dbReference type="InterPro" id="IPR036188">
    <property type="entry name" value="FAD/NAD-bd_sf"/>
</dbReference>
<evidence type="ECO:0000256" key="3">
    <source>
        <dbReference type="ARBA" id="ARBA00022827"/>
    </source>
</evidence>
<gene>
    <name evidence="8" type="ORF">INT45_011407</name>
</gene>
<dbReference type="GO" id="GO:0010181">
    <property type="term" value="F:FMN binding"/>
    <property type="evidence" value="ECO:0007669"/>
    <property type="project" value="InterPro"/>
</dbReference>
<dbReference type="InterPro" id="IPR010960">
    <property type="entry name" value="Flavocytochrome_c"/>
</dbReference>
<proteinExistence type="inferred from homology"/>
<evidence type="ECO:0000313" key="9">
    <source>
        <dbReference type="Proteomes" id="UP000646827"/>
    </source>
</evidence>
<evidence type="ECO:0000259" key="7">
    <source>
        <dbReference type="Pfam" id="PF00890"/>
    </source>
</evidence>
<keyword evidence="9" id="KW-1185">Reference proteome</keyword>
<dbReference type="GO" id="GO:0005840">
    <property type="term" value="C:ribosome"/>
    <property type="evidence" value="ECO:0007669"/>
    <property type="project" value="InterPro"/>
</dbReference>
<feature type="domain" description="FAD-dependent oxidoreductase 2 FAD-binding" evidence="7">
    <location>
        <begin position="37"/>
        <end position="494"/>
    </location>
</feature>
<dbReference type="InterPro" id="IPR000589">
    <property type="entry name" value="Ribosomal_uS15"/>
</dbReference>
<dbReference type="PANTHER" id="PTHR43400:SF7">
    <property type="entry name" value="FAD-DEPENDENT OXIDOREDUCTASE 2 FAD BINDING DOMAIN-CONTAINING PROTEIN"/>
    <property type="match status" value="1"/>
</dbReference>
<dbReference type="PANTHER" id="PTHR43400">
    <property type="entry name" value="FUMARATE REDUCTASE"/>
    <property type="match status" value="1"/>
</dbReference>
<comment type="function">
    <text evidence="6">Irreversibly catalyzes the reduction of fumarate to succinate.</text>
</comment>
<dbReference type="InterPro" id="IPR050315">
    <property type="entry name" value="FAD-oxidoreductase_2"/>
</dbReference>
<dbReference type="Proteomes" id="UP000646827">
    <property type="component" value="Unassembled WGS sequence"/>
</dbReference>
<dbReference type="AlphaFoldDB" id="A0A8H7SAE3"/>
<dbReference type="Gene3D" id="3.90.700.10">
    <property type="entry name" value="Succinate dehydrogenase/fumarate reductase flavoprotein, catalytic domain"/>
    <property type="match status" value="1"/>
</dbReference>
<dbReference type="NCBIfam" id="TIGR01813">
    <property type="entry name" value="flavo_cyto_c"/>
    <property type="match status" value="1"/>
</dbReference>
<accession>A0A8H7SAE3</accession>
<dbReference type="PROSITE" id="PS00362">
    <property type="entry name" value="RIBOSOMAL_S15"/>
    <property type="match status" value="1"/>
</dbReference>
<comment type="catalytic activity">
    <reaction evidence="5 6">
        <text>succinate + NAD(+) = fumarate + NADH + H(+)</text>
        <dbReference type="Rhea" id="RHEA:18281"/>
        <dbReference type="ChEBI" id="CHEBI:15378"/>
        <dbReference type="ChEBI" id="CHEBI:29806"/>
        <dbReference type="ChEBI" id="CHEBI:30031"/>
        <dbReference type="ChEBI" id="CHEBI:57540"/>
        <dbReference type="ChEBI" id="CHEBI:57945"/>
        <dbReference type="EC" id="1.3.1.6"/>
    </reaction>
</comment>
<dbReference type="OrthoDB" id="10252157at2759"/>